<dbReference type="GO" id="GO:0042609">
    <property type="term" value="F:CD4 receptor binding"/>
    <property type="evidence" value="ECO:0007669"/>
    <property type="project" value="UniProtKB-UniRule"/>
</dbReference>
<evidence type="ECO:0000313" key="16">
    <source>
        <dbReference type="EMBL" id="AEQ75936.1"/>
    </source>
</evidence>
<evidence type="ECO:0000313" key="17">
    <source>
        <dbReference type="Proteomes" id="UP000123904"/>
    </source>
</evidence>
<evidence type="ECO:0000256" key="1">
    <source>
        <dbReference type="ARBA" id="ARBA00004313"/>
    </source>
</evidence>
<evidence type="ECO:0000256" key="5">
    <source>
        <dbReference type="ARBA" id="ARBA00022581"/>
    </source>
</evidence>
<dbReference type="GO" id="GO:0032801">
    <property type="term" value="P:receptor catabolic process"/>
    <property type="evidence" value="ECO:0007669"/>
    <property type="project" value="UniProtKB-UniRule"/>
</dbReference>
<evidence type="ECO:0000256" key="15">
    <source>
        <dbReference type="RuleBase" id="RU364058"/>
    </source>
</evidence>
<keyword evidence="14" id="KW-0922">Interferon antiviral system evasion</keyword>
<keyword evidence="3 14" id="KW-0813">Transport</keyword>
<dbReference type="Proteomes" id="UP000123904">
    <property type="component" value="Genome"/>
</dbReference>
<evidence type="ECO:0000256" key="3">
    <source>
        <dbReference type="ARBA" id="ARBA00022448"/>
    </source>
</evidence>
<keyword evidence="14" id="KW-1114">Inhibition of host interferon signaling pathway by virus</keyword>
<comment type="function">
    <text evidence="14">Enhances virion budding, by targeting human CD4 and Tetherin/BST2 to proteasome degradation. Degradation of CD4 prevents any unwanted premature interactions between viral Env and its host receptor CD4 in the endoplasmic reticulum. Degradation of antiretroviral protein Tetherin/BST2 is important for virion budding, as BST2 tethers new viral particles to the host cell membrane. Mechanistically, Vpu bridges either CD4 or BST2 to BTRC, a substrate recognition subunit of the Skp1/Cullin/F-box protein E3 ubiquitin ligase, induces their ubiquitination and subsequent proteasomal degradation. The alteration of the E3 ligase specificity by Vpu seems to promote the degradation of host IKBKB, leading to NF-kappa-B down-regulation and subsequent apoptosis. Acts as a viroporin that forms an oligomeric ion channel in membranes. Modulates the host DNA repair mechanisms to promote degradation of nuclear viral cDNA in cells that are already productively infected in order to suppress immune sensing and proviral hyper-integration (superinfection). Manipulates PML-NBs and modulates SUMOylation of host BLM protein thereby enhancing its DNA-end processing activity toward viral unintegrated linear DNA. Also inhibits RAD52-mediated homologous repair of viral cDNA, preventing the generation of dead-end circular forms of single copies of the long terminal repeat and permitting sustained nucleolytic attack.</text>
</comment>
<comment type="domain">
    <text evidence="14">The N-terminus and transmembrane domains are required for self-oligomerization and proper virion budding, whereas the cytoplasmic domain is required for CD4 degradation. The cytoplasmic domain is composed of 2 amphipathic alpha helix that form a U-shape.</text>
</comment>
<evidence type="ECO:0000256" key="12">
    <source>
        <dbReference type="ARBA" id="ARBA00030659"/>
    </source>
</evidence>
<keyword evidence="6 14" id="KW-0812">Transmembrane</keyword>
<dbReference type="EMBL" id="JN572926">
    <property type="protein sequence ID" value="AEQ75936.1"/>
    <property type="molecule type" value="Genomic_RNA"/>
</dbReference>
<comment type="subcellular location">
    <subcellularLocation>
        <location evidence="1 14 15">Host membrane</location>
        <topology evidence="1 14 15">Single-pass type I membrane protein</topology>
    </subcellularLocation>
</comment>
<evidence type="ECO:0000256" key="13">
    <source>
        <dbReference type="ARBA" id="ARBA00031215"/>
    </source>
</evidence>
<feature type="transmembrane region" description="Helical" evidence="15">
    <location>
        <begin position="6"/>
        <end position="24"/>
    </location>
</feature>
<comment type="activity regulation">
    <text evidence="14">Ion channel activity is inhibited by hexamethylene amiloride in vitro.</text>
</comment>
<keyword evidence="14" id="KW-1090">Inhibition of host innate immune response by virus</keyword>
<evidence type="ECO:0000256" key="2">
    <source>
        <dbReference type="ARBA" id="ARBA00018094"/>
    </source>
</evidence>
<evidence type="ECO:0000256" key="8">
    <source>
        <dbReference type="ARBA" id="ARBA00022870"/>
    </source>
</evidence>
<evidence type="ECO:0000256" key="6">
    <source>
        <dbReference type="ARBA" id="ARBA00022692"/>
    </source>
</evidence>
<dbReference type="GO" id="GO:0005261">
    <property type="term" value="F:monoatomic cation channel activity"/>
    <property type="evidence" value="ECO:0007669"/>
    <property type="project" value="UniProtKB-UniRule"/>
</dbReference>
<dbReference type="Pfam" id="PF00558">
    <property type="entry name" value="Vpu"/>
    <property type="match status" value="1"/>
</dbReference>
<comment type="caution">
    <text evidence="14">Lacks conserved residue(s) required for the propagation of feature annotation.</text>
</comment>
<dbReference type="Gene3D" id="1.10.195.10">
    <property type="entry name" value="HIV-1 VPU cytoplasmic domain"/>
    <property type="match status" value="1"/>
</dbReference>
<keyword evidence="9 14" id="KW-0406">Ion transport</keyword>
<dbReference type="GO" id="GO:0052170">
    <property type="term" value="P:symbiont-mediated suppression of host innate immune response"/>
    <property type="evidence" value="ECO:0007669"/>
    <property type="project" value="UniProtKB-KW"/>
</dbReference>
<keyword evidence="11 14" id="KW-0407">Ion channel</keyword>
<evidence type="ECO:0000256" key="7">
    <source>
        <dbReference type="ARBA" id="ARBA00022703"/>
    </source>
</evidence>
<gene>
    <name evidence="14 15 16" type="primary">vpu</name>
</gene>
<name>G8HH27_HV1</name>
<keyword evidence="7 14" id="KW-0053">Apoptosis</keyword>
<comment type="PTM">
    <text evidence="14">Phosphorylated by host CK2. This phosphorylation is necessary for interaction with human BTRC and degradation of CD4.</text>
</comment>
<dbReference type="GO" id="GO:0039587">
    <property type="term" value="P:symbiont-mediated-mediated suppression of host tetherin activity"/>
    <property type="evidence" value="ECO:0007669"/>
    <property type="project" value="UniProtKB-UniRule"/>
</dbReference>
<sequence length="76" mass="8804">MLLLGFIAVGVAFIIAVVIWVLLYREYKKIKVQEKIRHIRQRIRDRAEDSGNESDGDEELLVTLLPPDKLDQGNWV</sequence>
<keyword evidence="5 14" id="KW-0945">Host-virus interaction</keyword>
<dbReference type="InterPro" id="IPR008187">
    <property type="entry name" value="Vpu"/>
</dbReference>
<dbReference type="SUPFAM" id="SSF57647">
    <property type="entry name" value="HIV-1 VPU cytoplasmic domain"/>
    <property type="match status" value="1"/>
</dbReference>
<keyword evidence="14 15" id="KW-1133">Transmembrane helix</keyword>
<comment type="subunit">
    <text evidence="14">Homopentamer. Interacts with host CD4 and BRTC; these interactions induce proteasomal degradation of CD4. Interacts with host BST2; this interaction leads to the degradation of host BST2. Interacts with host FBXW11. Interacts with host AP1M1; this interaction plays a role in the mistrafficking and subsequent degradation of host BST2. Interacts with host RANBP2; this interaction allows Vpu to down-regulate host BLM sumoylation.</text>
</comment>
<protein>
    <recommendedName>
        <fullName evidence="2 14">Protein Vpu</fullName>
    </recommendedName>
    <alternativeName>
        <fullName evidence="13 14">U ORF protein</fullName>
    </alternativeName>
    <alternativeName>
        <fullName evidence="12 14">Viral protein U</fullName>
    </alternativeName>
</protein>
<keyword evidence="8 14" id="KW-1043">Host membrane</keyword>
<dbReference type="HAMAP" id="MF_04082">
    <property type="entry name" value="HIV_VPU"/>
    <property type="match status" value="1"/>
</dbReference>
<accession>G8HH27</accession>
<reference evidence="16 17" key="1">
    <citation type="journal article" date="2011" name="Lancet">
        <title>HIV-1 group N: travelling beyond Cameroon.</title>
        <authorList>
            <person name="Delaugerre C."/>
            <person name="De Oliveira F."/>
            <person name="Lascoux-Combe C."/>
            <person name="Plantier J.C."/>
            <person name="Simon F."/>
        </authorList>
    </citation>
    <scope>NUCLEOTIDE SEQUENCE [LARGE SCALE GENOMIC DNA]</scope>
    <source>
        <strain evidence="16">N1.FR.2011</strain>
    </source>
</reference>
<keyword evidence="4 14" id="KW-0597">Phosphoprotein</keyword>
<feature type="topological domain" description="Extracellular" evidence="14">
    <location>
        <begin position="1"/>
        <end position="6"/>
    </location>
</feature>
<organism evidence="16 17">
    <name type="scientific">Human immunodeficiency virus type 1</name>
    <name type="common">HIV-1</name>
    <dbReference type="NCBI Taxonomy" id="11676"/>
    <lineage>
        <taxon>Viruses</taxon>
        <taxon>Riboviria</taxon>
        <taxon>Pararnavirae</taxon>
        <taxon>Artverviricota</taxon>
        <taxon>Revtraviricetes</taxon>
        <taxon>Ortervirales</taxon>
        <taxon>Retroviridae</taxon>
        <taxon>Orthoretrovirinae</taxon>
        <taxon>Lentivirus</taxon>
        <taxon>Lentivirus humimdef1</taxon>
    </lineage>
</organism>
<organismHost>
    <name type="scientific">Homo sapiens</name>
    <name type="common">Human</name>
    <dbReference type="NCBI Taxonomy" id="9606"/>
</organismHost>
<evidence type="ECO:0000256" key="4">
    <source>
        <dbReference type="ARBA" id="ARBA00022553"/>
    </source>
</evidence>
<dbReference type="InterPro" id="IPR009032">
    <property type="entry name" value="Vpu_cyt_dom_sf"/>
</dbReference>
<comment type="function">
    <text evidence="15">Enhances virion budding by targeting host CD4 and Tetherin/BST2 to proteasome degradation. Degradation of CD4 prevents any unwanted premature interactions between viral Env and its host receptor CD4 in the endoplasmic reticulum. Degradation of antiretroviral protein Tetherin/BST2 is important for virion budding, as BST2 tethers new viral particles to the host cell membrane. Mechanistically, Vpu bridges either CD4 or BST2 to BTRC, a substrate recognition subunit of the Skp1/Cullin/F-box protein E3 ubiquitin ligase, induces their ubiquitination and subsequent proteasomal degradation. The alteration of the E3 ligase specificity by Vpu seems to promote the degradation of host IKBKB, leading to NF-kappa-B down-regulation and subsequent apoptosis. Acts as a viroporin that forms an oligomeric ion channel in membranes. Modulates the host DNA repair mechanisms to promote degradation of nuclear viral cDNA in cells that are already productively infected in order to suppress immune sensing and proviral hyper-integration (superinfection). Manipulates PML-NBs and modulates SUMOylation of host BLM protein thereby enhancing its DNA-end processing activity toward viral unintegrated linear DNA. Also inhibits RAD52-mediated homologous repair of viral cDNA, preventing the generation of dead-end circular forms of single copies of the long terminal repeat and permitting sustained nucleolytic attack.</text>
</comment>
<comment type="similarity">
    <text evidence="14 15">Belongs to the HIV-1 VPU protein family.</text>
</comment>
<evidence type="ECO:0000256" key="14">
    <source>
        <dbReference type="HAMAP-Rule" id="MF_04082"/>
    </source>
</evidence>
<dbReference type="GO" id="GO:0039502">
    <property type="term" value="P:symbiont-mediated suppression of host type I interferon-mediated signaling pathway"/>
    <property type="evidence" value="ECO:0007669"/>
    <property type="project" value="UniProtKB-UniRule"/>
</dbReference>
<keyword evidence="14" id="KW-1084">Inhibition of host tetherin by virus</keyword>
<dbReference type="GO" id="GO:0019076">
    <property type="term" value="P:viral release from host cell"/>
    <property type="evidence" value="ECO:0007669"/>
    <property type="project" value="UniProtKB-UniRule"/>
</dbReference>
<feature type="topological domain" description="Cytoplasmic" evidence="14">
    <location>
        <begin position="25"/>
        <end position="76"/>
    </location>
</feature>
<comment type="miscellaneous">
    <text evidence="14">HIV-1 lineages are divided in three main groups, M (for Major), O (for Outlier), and N (for New, or Non-M, Non-O). The vast majority of strains found worldwide belong to the group M. Group O seems to be endemic to and largely confined to Cameroon and neighboring countries in West Central Africa, where these viruses represent a small minority of HIV-1 strains. The group N is represented by a limited number of isolates from Cameroonian persons. The group M is further subdivided in 9 clades or subtypes (A to D, F to H, J and K).</text>
</comment>
<proteinExistence type="inferred from homology"/>
<keyword evidence="10 14" id="KW-0472">Membrane</keyword>
<dbReference type="GO" id="GO:0033644">
    <property type="term" value="C:host cell membrane"/>
    <property type="evidence" value="ECO:0007669"/>
    <property type="project" value="UniProtKB-SubCell"/>
</dbReference>
<evidence type="ECO:0000256" key="10">
    <source>
        <dbReference type="ARBA" id="ARBA00023136"/>
    </source>
</evidence>
<evidence type="ECO:0000256" key="11">
    <source>
        <dbReference type="ARBA" id="ARBA00023303"/>
    </source>
</evidence>
<dbReference type="GO" id="GO:0016020">
    <property type="term" value="C:membrane"/>
    <property type="evidence" value="ECO:0007669"/>
    <property type="project" value="UniProtKB-UniRule"/>
</dbReference>
<evidence type="ECO:0000256" key="9">
    <source>
        <dbReference type="ARBA" id="ARBA00023065"/>
    </source>
</evidence>
<keyword evidence="14" id="KW-0899">Viral immunoevasion</keyword>